<feature type="domain" description="HMA" evidence="17">
    <location>
        <begin position="10"/>
        <end position="76"/>
    </location>
</feature>
<evidence type="ECO:0000256" key="16">
    <source>
        <dbReference type="SAM" id="Phobius"/>
    </source>
</evidence>
<dbReference type="SUPFAM" id="SSF55008">
    <property type="entry name" value="HMA, heavy metal-associated domain"/>
    <property type="match status" value="2"/>
</dbReference>
<dbReference type="Pfam" id="PF00702">
    <property type="entry name" value="Hydrolase"/>
    <property type="match status" value="1"/>
</dbReference>
<dbReference type="Gene3D" id="3.30.70.100">
    <property type="match status" value="2"/>
</dbReference>
<evidence type="ECO:0000256" key="6">
    <source>
        <dbReference type="ARBA" id="ARBA00022737"/>
    </source>
</evidence>
<dbReference type="FunFam" id="3.30.70.100:FF:000005">
    <property type="entry name" value="Copper-exporting P-type ATPase A"/>
    <property type="match status" value="1"/>
</dbReference>
<keyword evidence="8" id="KW-0187">Copper transport</keyword>
<dbReference type="InterPro" id="IPR023214">
    <property type="entry name" value="HAD_sf"/>
</dbReference>
<evidence type="ECO:0000256" key="3">
    <source>
        <dbReference type="ARBA" id="ARBA00022448"/>
    </source>
</evidence>
<dbReference type="PANTHER" id="PTHR43520:SF8">
    <property type="entry name" value="P-TYPE CU(+) TRANSPORTER"/>
    <property type="match status" value="1"/>
</dbReference>
<keyword evidence="4 16" id="KW-0812">Transmembrane</keyword>
<dbReference type="InterPro" id="IPR017969">
    <property type="entry name" value="Heavy-metal-associated_CS"/>
</dbReference>
<dbReference type="SUPFAM" id="SSF56784">
    <property type="entry name" value="HAD-like"/>
    <property type="match status" value="1"/>
</dbReference>
<dbReference type="GO" id="GO:0016020">
    <property type="term" value="C:membrane"/>
    <property type="evidence" value="ECO:0007669"/>
    <property type="project" value="InterPro"/>
</dbReference>
<evidence type="ECO:0000256" key="11">
    <source>
        <dbReference type="ARBA" id="ARBA00022967"/>
    </source>
</evidence>
<dbReference type="NCBIfam" id="TIGR01511">
    <property type="entry name" value="ATPase-IB1_Cu"/>
    <property type="match status" value="1"/>
</dbReference>
<keyword evidence="5" id="KW-0479">Metal-binding</keyword>
<dbReference type="EMBL" id="UINC01008511">
    <property type="protein sequence ID" value="SVA38283.1"/>
    <property type="molecule type" value="Genomic_DNA"/>
</dbReference>
<dbReference type="InterPro" id="IPR018303">
    <property type="entry name" value="ATPase_P-typ_P_site"/>
</dbReference>
<keyword evidence="7" id="KW-0547">Nucleotide-binding</keyword>
<dbReference type="InterPro" id="IPR059000">
    <property type="entry name" value="ATPase_P-type_domA"/>
</dbReference>
<dbReference type="InterPro" id="IPR023298">
    <property type="entry name" value="ATPase_P-typ_TM_dom_sf"/>
</dbReference>
<dbReference type="Gene3D" id="2.70.150.10">
    <property type="entry name" value="Calcium-transporting ATPase, cytoplasmic transduction domain A"/>
    <property type="match status" value="1"/>
</dbReference>
<evidence type="ECO:0000259" key="17">
    <source>
        <dbReference type="PROSITE" id="PS50846"/>
    </source>
</evidence>
<reference evidence="18" key="1">
    <citation type="submission" date="2018-05" db="EMBL/GenBank/DDBJ databases">
        <authorList>
            <person name="Lanie J.A."/>
            <person name="Ng W.-L."/>
            <person name="Kazmierczak K.M."/>
            <person name="Andrzejewski T.M."/>
            <person name="Davidsen T.M."/>
            <person name="Wayne K.J."/>
            <person name="Tettelin H."/>
            <person name="Glass J.I."/>
            <person name="Rusch D."/>
            <person name="Podicherti R."/>
            <person name="Tsui H.-C.T."/>
            <person name="Winkler M.E."/>
        </authorList>
    </citation>
    <scope>NUCLEOTIDE SEQUENCE</scope>
</reference>
<evidence type="ECO:0000256" key="9">
    <source>
        <dbReference type="ARBA" id="ARBA00022840"/>
    </source>
</evidence>
<feature type="transmembrane region" description="Helical" evidence="16">
    <location>
        <begin position="790"/>
        <end position="809"/>
    </location>
</feature>
<feature type="transmembrane region" description="Helical" evidence="16">
    <location>
        <begin position="192"/>
        <end position="210"/>
    </location>
</feature>
<evidence type="ECO:0000256" key="14">
    <source>
        <dbReference type="ARBA" id="ARBA00023065"/>
    </source>
</evidence>
<dbReference type="InterPro" id="IPR008250">
    <property type="entry name" value="ATPase_P-typ_transduc_dom_A_sf"/>
</dbReference>
<dbReference type="SUPFAM" id="SSF81653">
    <property type="entry name" value="Calcium ATPase, transduction domain A"/>
    <property type="match status" value="1"/>
</dbReference>
<feature type="transmembrane region" description="Helical" evidence="16">
    <location>
        <begin position="167"/>
        <end position="186"/>
    </location>
</feature>
<dbReference type="GO" id="GO:0012505">
    <property type="term" value="C:endomembrane system"/>
    <property type="evidence" value="ECO:0007669"/>
    <property type="project" value="UniProtKB-SubCell"/>
</dbReference>
<keyword evidence="9" id="KW-0067">ATP-binding</keyword>
<keyword evidence="11" id="KW-1278">Translocase</keyword>
<dbReference type="InterPro" id="IPR036412">
    <property type="entry name" value="HAD-like_sf"/>
</dbReference>
<keyword evidence="15 16" id="KW-0472">Membrane</keyword>
<feature type="transmembrane region" description="Helical" evidence="16">
    <location>
        <begin position="446"/>
        <end position="469"/>
    </location>
</feature>
<accession>A0A381VFV2</accession>
<dbReference type="Gene3D" id="3.40.50.1000">
    <property type="entry name" value="HAD superfamily/HAD-like"/>
    <property type="match status" value="1"/>
</dbReference>
<evidence type="ECO:0000256" key="12">
    <source>
        <dbReference type="ARBA" id="ARBA00022989"/>
    </source>
</evidence>
<dbReference type="PROSITE" id="PS50846">
    <property type="entry name" value="HMA_2"/>
    <property type="match status" value="2"/>
</dbReference>
<dbReference type="Gene3D" id="3.40.1110.10">
    <property type="entry name" value="Calcium-transporting ATPase, cytoplasmic domain N"/>
    <property type="match status" value="1"/>
</dbReference>
<evidence type="ECO:0000256" key="13">
    <source>
        <dbReference type="ARBA" id="ARBA00023008"/>
    </source>
</evidence>
<organism evidence="18">
    <name type="scientific">marine metagenome</name>
    <dbReference type="NCBI Taxonomy" id="408172"/>
    <lineage>
        <taxon>unclassified sequences</taxon>
        <taxon>metagenomes</taxon>
        <taxon>ecological metagenomes</taxon>
    </lineage>
</organism>
<keyword evidence="6" id="KW-0677">Repeat</keyword>
<dbReference type="InterPro" id="IPR027256">
    <property type="entry name" value="P-typ_ATPase_IB"/>
</dbReference>
<dbReference type="PROSITE" id="PS00154">
    <property type="entry name" value="ATPASE_E1_E2"/>
    <property type="match status" value="1"/>
</dbReference>
<comment type="similarity">
    <text evidence="2">Belongs to the cation transport ATPase (P-type) (TC 3.A.3) family. Type IB subfamily.</text>
</comment>
<dbReference type="PANTHER" id="PTHR43520">
    <property type="entry name" value="ATP7, ISOFORM B"/>
    <property type="match status" value="1"/>
</dbReference>
<dbReference type="PRINTS" id="PR00119">
    <property type="entry name" value="CATATPASE"/>
</dbReference>
<dbReference type="GO" id="GO:0043682">
    <property type="term" value="F:P-type divalent copper transporter activity"/>
    <property type="evidence" value="ECO:0007669"/>
    <property type="project" value="TreeGrafter"/>
</dbReference>
<evidence type="ECO:0000256" key="4">
    <source>
        <dbReference type="ARBA" id="ARBA00022692"/>
    </source>
</evidence>
<dbReference type="NCBIfam" id="TIGR01494">
    <property type="entry name" value="ATPase_P-type"/>
    <property type="match status" value="1"/>
</dbReference>
<dbReference type="PRINTS" id="PR00943">
    <property type="entry name" value="CUATPASE"/>
</dbReference>
<sequence length="818" mass="85620">MSVTKTPADFIITVPISGMTCAACVAHVGSALEGIPDVSHAVVNLATENATIHSDNSIPSISTLSNALEDSGYGLKIENITLAIEGMTCAACVSHVESALLSVNGVTKASVNLATERASVGYISGIASASDMRASVGESGYQATRVGEGEYDYGSTDREARDLIRRMSVSIGGAILIMAIMLIPGIRNLLPFESRLLLLALATPIQIWAGREFYLSAWGALKHRTSNMNTLVAIGTSAAYGYSLAVTVLSLAGITIGEGHTYFDASCAIIGLVLLGRLLESKARRRAAGSIKSLIEMNPDKARLIREEEITVSVEEVIVGDVVIVRPGERFPVDGTVSEGAGTVDESMLTGESLPVQKKPGDQVFGATINGSGSLIYTATRVGRNTAHARIVQLVEEAQGSKAPVQRLADTVSSYFVPIILTVAILTFIMWLLIGPSPSYLSAIKTSVAVLVIACPCAMGLATPTAVMVGTGRGASMGVLFRNAESLEQMQKIGTMVFDKTGTLTMGMPSVTDIASDENLSTKELLRLAGSVEARSEHPLAAAVLRKCEEENISLTDVTGFEATPGMGAVAIVEGKSVAVGSVAFMRSRGLEPASSESTFGEALVTVDGKINGKINFSDEPRKESLSAVSTLQKMGITVVLLSGDRRQVAESVARQLGITRVESEILPSEKANRIREFQADGRIVAMVGDGINDSPALAQADVGIAIGGGTDAAIEASDVTLVRSDLTLIADAVSLSRASIQTIRQNLIWAFGYNILLVPVAAGLMYSFFQGDVPIILTPLIGDHGFLNPIAAAGAMALSSVSVVLNSLRLGSVSLKT</sequence>
<keyword evidence="10" id="KW-0460">Magnesium</keyword>
<keyword evidence="13" id="KW-0186">Copper</keyword>
<dbReference type="InterPro" id="IPR023299">
    <property type="entry name" value="ATPase_P-typ_cyto_dom_N"/>
</dbReference>
<dbReference type="Pfam" id="PF00122">
    <property type="entry name" value="E1-E2_ATPase"/>
    <property type="match status" value="1"/>
</dbReference>
<dbReference type="NCBIfam" id="TIGR00003">
    <property type="entry name" value="copper ion binding protein"/>
    <property type="match status" value="1"/>
</dbReference>
<dbReference type="NCBIfam" id="TIGR01525">
    <property type="entry name" value="ATPase-IB_hvy"/>
    <property type="match status" value="1"/>
</dbReference>
<dbReference type="CDD" id="cd00371">
    <property type="entry name" value="HMA"/>
    <property type="match status" value="2"/>
</dbReference>
<gene>
    <name evidence="18" type="ORF">METZ01_LOCUS91137</name>
</gene>
<feature type="transmembrane region" description="Helical" evidence="16">
    <location>
        <begin position="415"/>
        <end position="434"/>
    </location>
</feature>
<dbReference type="AlphaFoldDB" id="A0A381VFV2"/>
<name>A0A381VFV2_9ZZZZ</name>
<dbReference type="GO" id="GO:0016887">
    <property type="term" value="F:ATP hydrolysis activity"/>
    <property type="evidence" value="ECO:0007669"/>
    <property type="project" value="InterPro"/>
</dbReference>
<proteinExistence type="inferred from homology"/>
<dbReference type="InterPro" id="IPR036163">
    <property type="entry name" value="HMA_dom_sf"/>
</dbReference>
<dbReference type="NCBIfam" id="TIGR01512">
    <property type="entry name" value="ATPase-IB2_Cd"/>
    <property type="match status" value="1"/>
</dbReference>
<evidence type="ECO:0000256" key="7">
    <source>
        <dbReference type="ARBA" id="ARBA00022741"/>
    </source>
</evidence>
<evidence type="ECO:0000256" key="1">
    <source>
        <dbReference type="ARBA" id="ARBA00004127"/>
    </source>
</evidence>
<dbReference type="SUPFAM" id="SSF81665">
    <property type="entry name" value="Calcium ATPase, transmembrane domain M"/>
    <property type="match status" value="1"/>
</dbReference>
<comment type="subcellular location">
    <subcellularLocation>
        <location evidence="1">Endomembrane system</location>
        <topology evidence="1">Multi-pass membrane protein</topology>
    </subcellularLocation>
</comment>
<dbReference type="FunFam" id="2.70.150.10:FF:000002">
    <property type="entry name" value="Copper-transporting ATPase 1, putative"/>
    <property type="match status" value="1"/>
</dbReference>
<dbReference type="GO" id="GO:0005524">
    <property type="term" value="F:ATP binding"/>
    <property type="evidence" value="ECO:0007669"/>
    <property type="project" value="UniProtKB-KW"/>
</dbReference>
<keyword evidence="14" id="KW-0406">Ion transport</keyword>
<feature type="domain" description="HMA" evidence="17">
    <location>
        <begin position="78"/>
        <end position="144"/>
    </location>
</feature>
<dbReference type="PROSITE" id="PS01047">
    <property type="entry name" value="HMA_1"/>
    <property type="match status" value="2"/>
</dbReference>
<keyword evidence="12 16" id="KW-1133">Transmembrane helix</keyword>
<dbReference type="GO" id="GO:0055070">
    <property type="term" value="P:copper ion homeostasis"/>
    <property type="evidence" value="ECO:0007669"/>
    <property type="project" value="TreeGrafter"/>
</dbReference>
<evidence type="ECO:0000256" key="5">
    <source>
        <dbReference type="ARBA" id="ARBA00022723"/>
    </source>
</evidence>
<evidence type="ECO:0000256" key="2">
    <source>
        <dbReference type="ARBA" id="ARBA00006024"/>
    </source>
</evidence>
<evidence type="ECO:0000256" key="8">
    <source>
        <dbReference type="ARBA" id="ARBA00022796"/>
    </source>
</evidence>
<dbReference type="CDD" id="cd02094">
    <property type="entry name" value="P-type_ATPase_Cu-like"/>
    <property type="match status" value="1"/>
</dbReference>
<dbReference type="InterPro" id="IPR006121">
    <property type="entry name" value="HMA_dom"/>
</dbReference>
<keyword evidence="3" id="KW-0813">Transport</keyword>
<feature type="transmembrane region" description="Helical" evidence="16">
    <location>
        <begin position="262"/>
        <end position="279"/>
    </location>
</feature>
<feature type="transmembrane region" description="Helical" evidence="16">
    <location>
        <begin position="231"/>
        <end position="256"/>
    </location>
</feature>
<dbReference type="Pfam" id="PF00403">
    <property type="entry name" value="HMA"/>
    <property type="match status" value="2"/>
</dbReference>
<evidence type="ECO:0000313" key="18">
    <source>
        <dbReference type="EMBL" id="SVA38283.1"/>
    </source>
</evidence>
<evidence type="ECO:0000256" key="15">
    <source>
        <dbReference type="ARBA" id="ARBA00023136"/>
    </source>
</evidence>
<dbReference type="InterPro" id="IPR006122">
    <property type="entry name" value="HMA_Cu_ion-bd"/>
</dbReference>
<feature type="transmembrane region" description="Helical" evidence="16">
    <location>
        <begin position="748"/>
        <end position="770"/>
    </location>
</feature>
<evidence type="ECO:0000256" key="10">
    <source>
        <dbReference type="ARBA" id="ARBA00022842"/>
    </source>
</evidence>
<protein>
    <recommendedName>
        <fullName evidence="17">HMA domain-containing protein</fullName>
    </recommendedName>
</protein>
<dbReference type="InterPro" id="IPR001757">
    <property type="entry name" value="P_typ_ATPase"/>
</dbReference>
<dbReference type="GO" id="GO:0005507">
    <property type="term" value="F:copper ion binding"/>
    <property type="evidence" value="ECO:0007669"/>
    <property type="project" value="InterPro"/>
</dbReference>